<dbReference type="InterPro" id="IPR050177">
    <property type="entry name" value="Lipid_A_modif_metabolic_enz"/>
</dbReference>
<dbReference type="AlphaFoldDB" id="A0A444ML82"/>
<dbReference type="Gene3D" id="3.40.50.720">
    <property type="entry name" value="NAD(P)-binding Rossmann-like Domain"/>
    <property type="match status" value="1"/>
</dbReference>
<dbReference type="EMBL" id="SBIW01000007">
    <property type="protein sequence ID" value="RWY50003.1"/>
    <property type="molecule type" value="Genomic_DNA"/>
</dbReference>
<evidence type="ECO:0000313" key="2">
    <source>
        <dbReference type="EMBL" id="RWY50003.1"/>
    </source>
</evidence>
<dbReference type="Proteomes" id="UP000286701">
    <property type="component" value="Unassembled WGS sequence"/>
</dbReference>
<name>A0A444ML82_9SPHI</name>
<gene>
    <name evidence="2" type="ORF">EPL05_14650</name>
</gene>
<evidence type="ECO:0000313" key="3">
    <source>
        <dbReference type="Proteomes" id="UP000286701"/>
    </source>
</evidence>
<dbReference type="SUPFAM" id="SSF51735">
    <property type="entry name" value="NAD(P)-binding Rossmann-fold domains"/>
    <property type="match status" value="1"/>
</dbReference>
<dbReference type="RefSeq" id="WP_128534733.1">
    <property type="nucleotide sequence ID" value="NZ_SBIW01000007.1"/>
</dbReference>
<dbReference type="Pfam" id="PF01370">
    <property type="entry name" value="Epimerase"/>
    <property type="match status" value="1"/>
</dbReference>
<dbReference type="PANTHER" id="PTHR43245">
    <property type="entry name" value="BIFUNCTIONAL POLYMYXIN RESISTANCE PROTEIN ARNA"/>
    <property type="match status" value="1"/>
</dbReference>
<proteinExistence type="predicted"/>
<feature type="domain" description="NAD-dependent epimerase/dehydratase" evidence="1">
    <location>
        <begin position="5"/>
        <end position="225"/>
    </location>
</feature>
<accession>A0A444ML82</accession>
<sequence>MKERVLITGASGFVGYHIISEALNNNLEVYATVRKSSDVGHLKNLNIQYTHLKFNDIALLTQEIQKKRYDYIIHAAGVTTARSQKEFSVVNVKFTQNLAQAAEISGVKKFVFISSIAAVGPLKTANGIITEDTLAAPISVYGKSKLTAEQKITALPALNYTILRPTAVYGPREKGIFVFIKQIVKKGIEPYIGDAEQKLSFVYAKDLAMASIKALFAPAKSIYNITDGNFYSRYEMADIITEILKIRAYKFHLPVNFVKIVAAVNGKISSLRGKAASLSADRINELTALNWNCSIEKAKAELGFYPRYNLHAGLTESLAWYKENKWL</sequence>
<reference evidence="2 3" key="1">
    <citation type="submission" date="2019-01" db="EMBL/GenBank/DDBJ databases">
        <title>Mucilaginibacter antarcticum sp. nov., isolated from antarctic soil.</title>
        <authorList>
            <person name="Yan Y.-Q."/>
            <person name="Du Z.-J."/>
        </authorList>
    </citation>
    <scope>NUCLEOTIDE SEQUENCE [LARGE SCALE GENOMIC DNA]</scope>
    <source>
        <strain evidence="2 3">F01003</strain>
    </source>
</reference>
<organism evidence="2 3">
    <name type="scientific">Mucilaginibacter gilvus</name>
    <dbReference type="NCBI Taxonomy" id="2305909"/>
    <lineage>
        <taxon>Bacteria</taxon>
        <taxon>Pseudomonadati</taxon>
        <taxon>Bacteroidota</taxon>
        <taxon>Sphingobacteriia</taxon>
        <taxon>Sphingobacteriales</taxon>
        <taxon>Sphingobacteriaceae</taxon>
        <taxon>Mucilaginibacter</taxon>
    </lineage>
</organism>
<protein>
    <submittedName>
        <fullName evidence="2">NAD(P)-dependent oxidoreductase</fullName>
    </submittedName>
</protein>
<keyword evidence="3" id="KW-1185">Reference proteome</keyword>
<dbReference type="PANTHER" id="PTHR43245:SF58">
    <property type="entry name" value="BLL5923 PROTEIN"/>
    <property type="match status" value="1"/>
</dbReference>
<dbReference type="OrthoDB" id="1490291at2"/>
<dbReference type="InterPro" id="IPR036291">
    <property type="entry name" value="NAD(P)-bd_dom_sf"/>
</dbReference>
<comment type="caution">
    <text evidence="2">The sequence shown here is derived from an EMBL/GenBank/DDBJ whole genome shotgun (WGS) entry which is preliminary data.</text>
</comment>
<dbReference type="InterPro" id="IPR001509">
    <property type="entry name" value="Epimerase_deHydtase"/>
</dbReference>
<evidence type="ECO:0000259" key="1">
    <source>
        <dbReference type="Pfam" id="PF01370"/>
    </source>
</evidence>